<accession>A0A5E7WFC1</accession>
<name>A0A5E7WFC1_PSEFL</name>
<sequence length="30" mass="3449">MKAFSEYFECAEKIAGFASSYMDRISLHSE</sequence>
<protein>
    <submittedName>
        <fullName evidence="1">Uncharacterized protein</fullName>
    </submittedName>
</protein>
<dbReference type="AlphaFoldDB" id="A0A5E7WFC1"/>
<proteinExistence type="predicted"/>
<reference evidence="1 2" key="1">
    <citation type="submission" date="2019-09" db="EMBL/GenBank/DDBJ databases">
        <authorList>
            <person name="Chandra G."/>
            <person name="Truman W A."/>
        </authorList>
    </citation>
    <scope>NUCLEOTIDE SEQUENCE [LARGE SCALE GENOMIC DNA]</scope>
    <source>
        <strain evidence="1">PS943</strain>
    </source>
</reference>
<gene>
    <name evidence="1" type="ORF">PS943_03648</name>
</gene>
<dbReference type="Proteomes" id="UP000325645">
    <property type="component" value="Unassembled WGS sequence"/>
</dbReference>
<evidence type="ECO:0000313" key="2">
    <source>
        <dbReference type="Proteomes" id="UP000325645"/>
    </source>
</evidence>
<dbReference type="EMBL" id="CABVJH010000006">
    <property type="protein sequence ID" value="VVQ34039.1"/>
    <property type="molecule type" value="Genomic_DNA"/>
</dbReference>
<evidence type="ECO:0000313" key="1">
    <source>
        <dbReference type="EMBL" id="VVQ34039.1"/>
    </source>
</evidence>
<organism evidence="1 2">
    <name type="scientific">Pseudomonas fluorescens</name>
    <dbReference type="NCBI Taxonomy" id="294"/>
    <lineage>
        <taxon>Bacteria</taxon>
        <taxon>Pseudomonadati</taxon>
        <taxon>Pseudomonadota</taxon>
        <taxon>Gammaproteobacteria</taxon>
        <taxon>Pseudomonadales</taxon>
        <taxon>Pseudomonadaceae</taxon>
        <taxon>Pseudomonas</taxon>
    </lineage>
</organism>